<dbReference type="EMBL" id="CM044702">
    <property type="protein sequence ID" value="KAI5679294.1"/>
    <property type="molecule type" value="Genomic_DNA"/>
</dbReference>
<sequence length="256" mass="28087">MEEVSAHVHSGPIVPDVLSRQQKHRSGLIWSGDHETRFTDLQCRRFGNGSALAAEVLSYPSDEYIRWYRGITRVYIGNPTNSDTHSHGYQPAGVDRRMMEVDDMAYVVIQEPPTDPSQMAMFAKKVQTIIRRCMVSIDSTLGCTPSQHDIQQTFHVQPSRRHPREHRGAHRQPGRKAGGGRPPVSPFPDKHEHVDPGHIEVEKGEGSGGGQSTVDLFDILNLDIPSFGLGLTPASQSLPSGSGTSQMPPPPGLGFA</sequence>
<organism evidence="1 2">
    <name type="scientific">Catharanthus roseus</name>
    <name type="common">Madagascar periwinkle</name>
    <name type="synonym">Vinca rosea</name>
    <dbReference type="NCBI Taxonomy" id="4058"/>
    <lineage>
        <taxon>Eukaryota</taxon>
        <taxon>Viridiplantae</taxon>
        <taxon>Streptophyta</taxon>
        <taxon>Embryophyta</taxon>
        <taxon>Tracheophyta</taxon>
        <taxon>Spermatophyta</taxon>
        <taxon>Magnoliopsida</taxon>
        <taxon>eudicotyledons</taxon>
        <taxon>Gunneridae</taxon>
        <taxon>Pentapetalae</taxon>
        <taxon>asterids</taxon>
        <taxon>lamiids</taxon>
        <taxon>Gentianales</taxon>
        <taxon>Apocynaceae</taxon>
        <taxon>Rauvolfioideae</taxon>
        <taxon>Vinceae</taxon>
        <taxon>Catharanthinae</taxon>
        <taxon>Catharanthus</taxon>
    </lineage>
</organism>
<name>A0ACC0C2X1_CATRO</name>
<gene>
    <name evidence="1" type="ORF">M9H77_10244</name>
</gene>
<accession>A0ACC0C2X1</accession>
<keyword evidence="2" id="KW-1185">Reference proteome</keyword>
<dbReference type="Proteomes" id="UP001060085">
    <property type="component" value="Linkage Group LG02"/>
</dbReference>
<reference evidence="2" key="1">
    <citation type="journal article" date="2023" name="Nat. Plants">
        <title>Single-cell RNA sequencing provides a high-resolution roadmap for understanding the multicellular compartmentation of specialized metabolism.</title>
        <authorList>
            <person name="Sun S."/>
            <person name="Shen X."/>
            <person name="Li Y."/>
            <person name="Li Y."/>
            <person name="Wang S."/>
            <person name="Li R."/>
            <person name="Zhang H."/>
            <person name="Shen G."/>
            <person name="Guo B."/>
            <person name="Wei J."/>
            <person name="Xu J."/>
            <person name="St-Pierre B."/>
            <person name="Chen S."/>
            <person name="Sun C."/>
        </authorList>
    </citation>
    <scope>NUCLEOTIDE SEQUENCE [LARGE SCALE GENOMIC DNA]</scope>
</reference>
<evidence type="ECO:0000313" key="1">
    <source>
        <dbReference type="EMBL" id="KAI5679294.1"/>
    </source>
</evidence>
<evidence type="ECO:0000313" key="2">
    <source>
        <dbReference type="Proteomes" id="UP001060085"/>
    </source>
</evidence>
<proteinExistence type="predicted"/>
<comment type="caution">
    <text evidence="1">The sequence shown here is derived from an EMBL/GenBank/DDBJ whole genome shotgun (WGS) entry which is preliminary data.</text>
</comment>
<protein>
    <submittedName>
        <fullName evidence="1">Uncharacterized protein</fullName>
    </submittedName>
</protein>